<evidence type="ECO:0000259" key="1">
    <source>
        <dbReference type="Pfam" id="PF14200"/>
    </source>
</evidence>
<keyword evidence="3" id="KW-1185">Reference proteome</keyword>
<feature type="domain" description="Ricin B lectin" evidence="1">
    <location>
        <begin position="94"/>
        <end position="153"/>
    </location>
</feature>
<dbReference type="InterPro" id="IPR035992">
    <property type="entry name" value="Ricin_B-like_lectins"/>
</dbReference>
<organism evidence="2 3">
    <name type="scientific">Colletotrichum karsti</name>
    <dbReference type="NCBI Taxonomy" id="1095194"/>
    <lineage>
        <taxon>Eukaryota</taxon>
        <taxon>Fungi</taxon>
        <taxon>Dikarya</taxon>
        <taxon>Ascomycota</taxon>
        <taxon>Pezizomycotina</taxon>
        <taxon>Sordariomycetes</taxon>
        <taxon>Hypocreomycetidae</taxon>
        <taxon>Glomerellales</taxon>
        <taxon>Glomerellaceae</taxon>
        <taxon>Colletotrichum</taxon>
        <taxon>Colletotrichum boninense species complex</taxon>
    </lineage>
</organism>
<reference evidence="2" key="1">
    <citation type="submission" date="2020-03" db="EMBL/GenBank/DDBJ databases">
        <authorList>
            <person name="He L."/>
        </authorList>
    </citation>
    <scope>NUCLEOTIDE SEQUENCE</scope>
    <source>
        <strain evidence="2">CkLH20</strain>
    </source>
</reference>
<evidence type="ECO:0000313" key="2">
    <source>
        <dbReference type="EMBL" id="KAF9873779.1"/>
    </source>
</evidence>
<dbReference type="Proteomes" id="UP000781932">
    <property type="component" value="Unassembled WGS sequence"/>
</dbReference>
<sequence>MASTIADGQIYAVMNIASKTVLDLDDGKGGNNVNVSGWDPAFPTAAQNRLWKFERHGDFWKLFNYKSGTALTMQNGASGNGTPVVGSESFDSDRQLWRFALNSVSKKPPFFRITNKESGTVVDLNDGGSGNGTKIQGWDNNTNTRNQEWVLVSITP</sequence>
<protein>
    <recommendedName>
        <fullName evidence="1">Ricin B lectin domain-containing protein</fullName>
    </recommendedName>
</protein>
<comment type="caution">
    <text evidence="2">The sequence shown here is derived from an EMBL/GenBank/DDBJ whole genome shotgun (WGS) entry which is preliminary data.</text>
</comment>
<dbReference type="Pfam" id="PF14200">
    <property type="entry name" value="RicinB_lectin_2"/>
    <property type="match status" value="2"/>
</dbReference>
<dbReference type="OrthoDB" id="2131701at2759"/>
<dbReference type="RefSeq" id="XP_038743240.1">
    <property type="nucleotide sequence ID" value="XM_038891604.1"/>
</dbReference>
<dbReference type="PROSITE" id="PS50231">
    <property type="entry name" value="RICIN_B_LECTIN"/>
    <property type="match status" value="1"/>
</dbReference>
<dbReference type="GeneID" id="62164678"/>
<dbReference type="AlphaFoldDB" id="A0A9P6LF45"/>
<reference evidence="2" key="2">
    <citation type="submission" date="2020-11" db="EMBL/GenBank/DDBJ databases">
        <title>Whole genome sequencing of Colletotrichum sp.</title>
        <authorList>
            <person name="Li H."/>
        </authorList>
    </citation>
    <scope>NUCLEOTIDE SEQUENCE</scope>
    <source>
        <strain evidence="2">CkLH20</strain>
    </source>
</reference>
<dbReference type="EMBL" id="JAATWM020000030">
    <property type="protein sequence ID" value="KAF9873779.1"/>
    <property type="molecule type" value="Genomic_DNA"/>
</dbReference>
<dbReference type="SUPFAM" id="SSF50370">
    <property type="entry name" value="Ricin B-like lectins"/>
    <property type="match status" value="1"/>
</dbReference>
<feature type="domain" description="Ricin B lectin" evidence="1">
    <location>
        <begin position="7"/>
        <end position="85"/>
    </location>
</feature>
<evidence type="ECO:0000313" key="3">
    <source>
        <dbReference type="Proteomes" id="UP000781932"/>
    </source>
</evidence>
<dbReference type="Gene3D" id="2.80.10.50">
    <property type="match status" value="2"/>
</dbReference>
<dbReference type="InterPro" id="IPR000772">
    <property type="entry name" value="Ricin_B_lectin"/>
</dbReference>
<proteinExistence type="predicted"/>
<accession>A0A9P6LF45</accession>
<gene>
    <name evidence="2" type="ORF">CkaCkLH20_08889</name>
</gene>
<name>A0A9P6LF45_9PEZI</name>